<dbReference type="GO" id="GO:0016740">
    <property type="term" value="F:transferase activity"/>
    <property type="evidence" value="ECO:0007669"/>
    <property type="project" value="UniProtKB-KW"/>
</dbReference>
<dbReference type="PANTHER" id="PTHR36978:SF4">
    <property type="entry name" value="P-LOOP CONTAINING NUCLEOSIDE TRIPHOSPHATE HYDROLASE PROTEIN"/>
    <property type="match status" value="1"/>
</dbReference>
<dbReference type="Gene3D" id="3.40.50.300">
    <property type="entry name" value="P-loop containing nucleotide triphosphate hydrolases"/>
    <property type="match status" value="1"/>
</dbReference>
<dbReference type="InterPro" id="IPR027417">
    <property type="entry name" value="P-loop_NTPase"/>
</dbReference>
<name>A0A4E0S0E2_FASHE</name>
<dbReference type="InterPro" id="IPR040632">
    <property type="entry name" value="Sulfotransfer_4"/>
</dbReference>
<reference evidence="2" key="1">
    <citation type="submission" date="2019-03" db="EMBL/GenBank/DDBJ databases">
        <title>Improved annotation for the trematode Fasciola hepatica.</title>
        <authorList>
            <person name="Choi Y.-J."/>
            <person name="Martin J."/>
            <person name="Mitreva M."/>
        </authorList>
    </citation>
    <scope>NUCLEOTIDE SEQUENCE [LARGE SCALE GENOMIC DNA]</scope>
</reference>
<keyword evidence="1" id="KW-0472">Membrane</keyword>
<organism evidence="2 3">
    <name type="scientific">Fasciola hepatica</name>
    <name type="common">Liver fluke</name>
    <dbReference type="NCBI Taxonomy" id="6192"/>
    <lineage>
        <taxon>Eukaryota</taxon>
        <taxon>Metazoa</taxon>
        <taxon>Spiralia</taxon>
        <taxon>Lophotrochozoa</taxon>
        <taxon>Platyhelminthes</taxon>
        <taxon>Trematoda</taxon>
        <taxon>Digenea</taxon>
        <taxon>Plagiorchiida</taxon>
        <taxon>Echinostomata</taxon>
        <taxon>Echinostomatoidea</taxon>
        <taxon>Fasciolidae</taxon>
        <taxon>Fasciola</taxon>
    </lineage>
</organism>
<keyword evidence="1" id="KW-1133">Transmembrane helix</keyword>
<gene>
    <name evidence="2" type="ORF">D915_000307</name>
</gene>
<keyword evidence="1" id="KW-0812">Transmembrane</keyword>
<evidence type="ECO:0000313" key="2">
    <source>
        <dbReference type="EMBL" id="THD28837.1"/>
    </source>
</evidence>
<evidence type="ECO:0000313" key="3">
    <source>
        <dbReference type="Proteomes" id="UP000230066"/>
    </source>
</evidence>
<dbReference type="SUPFAM" id="SSF52540">
    <property type="entry name" value="P-loop containing nucleoside triphosphate hydrolases"/>
    <property type="match status" value="1"/>
</dbReference>
<sequence>MHSVFVAFAGVTMPEDGSSLVVIGAGLGRTGTNSLKLALEILYKKPCYHLKEIYLKRQKDVEKWVKLGNELNNSPGGKLDGTIVSSIFEGYVAAVDHPACVYYKELSELYPDAKVILTTRNPEIWLTGVRRTILPRKVLAPRPWSFYFIRNIIGLKPLQDMYLNTWRRALGQDVDFTDDTEMLNGFIAWTERVKKTISPKRLLVYDISEGWGPLCQFLQKPVPTEPFPHLNEYKEMRRLFRLERRAGALLQWGLPTLIILLLAYILYILLR</sequence>
<feature type="transmembrane region" description="Helical" evidence="1">
    <location>
        <begin position="246"/>
        <end position="270"/>
    </location>
</feature>
<keyword evidence="3" id="KW-1185">Reference proteome</keyword>
<proteinExistence type="predicted"/>
<dbReference type="AlphaFoldDB" id="A0A4E0S0E2"/>
<dbReference type="Proteomes" id="UP000230066">
    <property type="component" value="Unassembled WGS sequence"/>
</dbReference>
<protein>
    <submittedName>
        <fullName evidence="2">Sulfotransferase family</fullName>
    </submittedName>
</protein>
<dbReference type="EMBL" id="JXXN02000060">
    <property type="protein sequence ID" value="THD28837.1"/>
    <property type="molecule type" value="Genomic_DNA"/>
</dbReference>
<dbReference type="Pfam" id="PF17784">
    <property type="entry name" value="Sulfotransfer_4"/>
    <property type="match status" value="1"/>
</dbReference>
<evidence type="ECO:0000256" key="1">
    <source>
        <dbReference type="SAM" id="Phobius"/>
    </source>
</evidence>
<comment type="caution">
    <text evidence="2">The sequence shown here is derived from an EMBL/GenBank/DDBJ whole genome shotgun (WGS) entry which is preliminary data.</text>
</comment>
<accession>A0A4E0S0E2</accession>
<dbReference type="PANTHER" id="PTHR36978">
    <property type="entry name" value="P-LOOP CONTAINING NUCLEOTIDE TRIPHOSPHATE HYDROLASE"/>
    <property type="match status" value="1"/>
</dbReference>